<accession>W6Y8C0</accession>
<protein>
    <submittedName>
        <fullName evidence="5">Uncharacterized protein</fullName>
    </submittedName>
</protein>
<dbReference type="Proteomes" id="UP000053841">
    <property type="component" value="Unassembled WGS sequence"/>
</dbReference>
<name>W6Y8C0_COCC2</name>
<feature type="domain" description="NB-ARC" evidence="2">
    <location>
        <begin position="254"/>
        <end position="411"/>
    </location>
</feature>
<evidence type="ECO:0000256" key="1">
    <source>
        <dbReference type="SAM" id="MobiDB-lite"/>
    </source>
</evidence>
<dbReference type="Pfam" id="PF25000">
    <property type="entry name" value="DUF7779"/>
    <property type="match status" value="1"/>
</dbReference>
<dbReference type="InterPro" id="IPR031352">
    <property type="entry name" value="SesA"/>
</dbReference>
<dbReference type="InterPro" id="IPR056681">
    <property type="entry name" value="DUF7779"/>
</dbReference>
<dbReference type="GeneID" id="19146516"/>
<dbReference type="InterPro" id="IPR011990">
    <property type="entry name" value="TPR-like_helical_dom_sf"/>
</dbReference>
<dbReference type="InterPro" id="IPR002182">
    <property type="entry name" value="NB-ARC"/>
</dbReference>
<feature type="domain" description="NACHT-NTPase and P-loop NTPases N-terminal" evidence="3">
    <location>
        <begin position="13"/>
        <end position="136"/>
    </location>
</feature>
<dbReference type="STRING" id="930089.W6Y8C0"/>
<dbReference type="InterPro" id="IPR019734">
    <property type="entry name" value="TPR_rpt"/>
</dbReference>
<evidence type="ECO:0000313" key="5">
    <source>
        <dbReference type="EMBL" id="EUC35882.1"/>
    </source>
</evidence>
<sequence length="1100" mass="123953">MSGAEAITAIQLIDACIGIATTIIEIGRAVHDAQGLPPKLRDLLEKLPAIQELLESAQESCDEGRITEDASKNAQPILKQCKEALAELRDIFRKACPKDGENRTKRVWRGTKTVFFGRDSQAQRLLVTIQDNLRLLEQKEIYVIGDKLDALEQVTEALANEDGKYTHTGAGNIIANEGGSPTNYVVGGSNNRQVNNPRVYNEGPSTADDSATLERPETTPEPSISVPFPRDPDFVDHGTLLDQISKRCAAPASRVALVGLGGVGKSQLAIEHCYRTAEQSLDTWVFWAHASNTARLEQSFREIADQVRARGRKDPQADVFKLVYDWLRDAKNGRWLLVLDNADDAATVSPTEGSSGLQQHLSRYLPFSRHGTVLVTSRTKHAAKQIVEDSDIILIEPMHDAAAYALLRKKLRDIDDKDENIATLAMILDRMPLALVQAAAYIRERAPRCSVRQYLEEYRQSDRRKTSLLNREADHLRRDKAASNSVLVTWQISFEHIRSTRQSAAGLLSLMSFFDRQGIQEALLHEQSSIADDGFEEDVLVLRDYSLIAVTRDADTFEMHSLVQLATRTWLENEGQLAKWREQFISNLCAALPTGEHENWEKCQALFPHARAALAQRPESKESRKEWALLLYRAAWYAWRRGRAGEAEEMAMMSMEVRSEELGEEDVRMLESMGMVGLARVIGGKYKEAEAMHRQTLARMEKMFGYGHRHTLSSMNNLAIVQARQGKYKEAEEMHRQTLALMEKVEHPDTLLSMSNLAHVLDSQDKYEEAEVLYRQTLARREEVLGHKHPDTLLSMHNLAHVLDNLGRYKEAETIDQQTLALMEKVLGYEHPDTLMSMHNLAHVLGSQGKYEEAEVLYRQALARREKVLGHEHPDTLTSMHTLAHVLDRQGKYEEAETINRKTLVWRERVLGHEHPYTLMSMGNLVGVLDRQGKYEEAEVMNRQTLAQREKVLGHEHPDTLTSMQSLVLLLARQSRYAEAEAINRQTLARREKVLGHEHLSTLTSVYCLANLLTHQRCYNEALALYKRACTGYEATLGKAHSTTHACHQHYADALASHKQHQLAIPPITPDSSARAYAGKQSKLVRGLAKIGIRSSKSVG</sequence>
<dbReference type="SMART" id="SM00028">
    <property type="entry name" value="TPR"/>
    <property type="match status" value="5"/>
</dbReference>
<dbReference type="PRINTS" id="PR00381">
    <property type="entry name" value="KINESINLIGHT"/>
</dbReference>
<dbReference type="SUPFAM" id="SSF48452">
    <property type="entry name" value="TPR-like"/>
    <property type="match status" value="4"/>
</dbReference>
<keyword evidence="6" id="KW-1185">Reference proteome</keyword>
<dbReference type="SUPFAM" id="SSF52540">
    <property type="entry name" value="P-loop containing nucleoside triphosphate hydrolases"/>
    <property type="match status" value="1"/>
</dbReference>
<dbReference type="AlphaFoldDB" id="W6Y8C0"/>
<feature type="compositionally biased region" description="Polar residues" evidence="1">
    <location>
        <begin position="191"/>
        <end position="209"/>
    </location>
</feature>
<proteinExistence type="predicted"/>
<dbReference type="OrthoDB" id="20872at2759"/>
<dbReference type="Pfam" id="PF13374">
    <property type="entry name" value="TPR_10"/>
    <property type="match status" value="1"/>
</dbReference>
<dbReference type="RefSeq" id="XP_007709746.1">
    <property type="nucleotide sequence ID" value="XM_007711556.1"/>
</dbReference>
<dbReference type="Pfam" id="PF13424">
    <property type="entry name" value="TPR_12"/>
    <property type="match status" value="4"/>
</dbReference>
<evidence type="ECO:0000259" key="3">
    <source>
        <dbReference type="Pfam" id="PF17107"/>
    </source>
</evidence>
<dbReference type="GO" id="GO:0043531">
    <property type="term" value="F:ADP binding"/>
    <property type="evidence" value="ECO:0007669"/>
    <property type="project" value="InterPro"/>
</dbReference>
<dbReference type="Pfam" id="PF17107">
    <property type="entry name" value="SesA"/>
    <property type="match status" value="1"/>
</dbReference>
<feature type="region of interest" description="Disordered" evidence="1">
    <location>
        <begin position="191"/>
        <end position="230"/>
    </location>
</feature>
<dbReference type="eggNOG" id="KOG1840">
    <property type="taxonomic scope" value="Eukaryota"/>
</dbReference>
<dbReference type="Pfam" id="PF00931">
    <property type="entry name" value="NB-ARC"/>
    <property type="match status" value="1"/>
</dbReference>
<evidence type="ECO:0000259" key="2">
    <source>
        <dbReference type="Pfam" id="PF00931"/>
    </source>
</evidence>
<dbReference type="PANTHER" id="PTHR46082:SF6">
    <property type="entry name" value="AAA+ ATPASE DOMAIN-CONTAINING PROTEIN-RELATED"/>
    <property type="match status" value="1"/>
</dbReference>
<dbReference type="HOGENOM" id="CLU_000288_125_8_1"/>
<dbReference type="InterPro" id="IPR027417">
    <property type="entry name" value="P-loop_NTPase"/>
</dbReference>
<dbReference type="Gene3D" id="1.25.40.10">
    <property type="entry name" value="Tetratricopeptide repeat domain"/>
    <property type="match status" value="3"/>
</dbReference>
<dbReference type="InterPro" id="IPR053137">
    <property type="entry name" value="NLR-like"/>
</dbReference>
<gene>
    <name evidence="5" type="ORF">COCCADRAFT_2908</name>
</gene>
<reference evidence="5 6" key="1">
    <citation type="journal article" date="2013" name="PLoS Genet.">
        <title>Comparative genome structure, secondary metabolite, and effector coding capacity across Cochliobolus pathogens.</title>
        <authorList>
            <person name="Condon B.J."/>
            <person name="Leng Y."/>
            <person name="Wu D."/>
            <person name="Bushley K.E."/>
            <person name="Ohm R.A."/>
            <person name="Otillar R."/>
            <person name="Martin J."/>
            <person name="Schackwitz W."/>
            <person name="Grimwood J."/>
            <person name="MohdZainudin N."/>
            <person name="Xue C."/>
            <person name="Wang R."/>
            <person name="Manning V.A."/>
            <person name="Dhillon B."/>
            <person name="Tu Z.J."/>
            <person name="Steffenson B.J."/>
            <person name="Salamov A."/>
            <person name="Sun H."/>
            <person name="Lowry S."/>
            <person name="LaButti K."/>
            <person name="Han J."/>
            <person name="Copeland A."/>
            <person name="Lindquist E."/>
            <person name="Barry K."/>
            <person name="Schmutz J."/>
            <person name="Baker S.E."/>
            <person name="Ciuffetti L.M."/>
            <person name="Grigoriev I.V."/>
            <person name="Zhong S."/>
            <person name="Turgeon B.G."/>
        </authorList>
    </citation>
    <scope>NUCLEOTIDE SEQUENCE [LARGE SCALE GENOMIC DNA]</scope>
    <source>
        <strain evidence="5 6">26-R-13</strain>
    </source>
</reference>
<dbReference type="Gene3D" id="3.40.50.300">
    <property type="entry name" value="P-loop containing nucleotide triphosphate hydrolases"/>
    <property type="match status" value="1"/>
</dbReference>
<dbReference type="KEGG" id="bze:COCCADRAFT_2908"/>
<feature type="domain" description="DUF7779" evidence="4">
    <location>
        <begin position="499"/>
        <end position="573"/>
    </location>
</feature>
<dbReference type="PANTHER" id="PTHR46082">
    <property type="entry name" value="ATP/GTP-BINDING PROTEIN-RELATED"/>
    <property type="match status" value="1"/>
</dbReference>
<evidence type="ECO:0000313" key="6">
    <source>
        <dbReference type="Proteomes" id="UP000053841"/>
    </source>
</evidence>
<dbReference type="EMBL" id="KI964568">
    <property type="protein sequence ID" value="EUC35882.1"/>
    <property type="molecule type" value="Genomic_DNA"/>
</dbReference>
<organism evidence="5 6">
    <name type="scientific">Cochliobolus carbonum (strain 26-R-13)</name>
    <name type="common">Maize leaf spot fungus</name>
    <name type="synonym">Bipolaris zeicola</name>
    <dbReference type="NCBI Taxonomy" id="930089"/>
    <lineage>
        <taxon>Eukaryota</taxon>
        <taxon>Fungi</taxon>
        <taxon>Dikarya</taxon>
        <taxon>Ascomycota</taxon>
        <taxon>Pezizomycotina</taxon>
        <taxon>Dothideomycetes</taxon>
        <taxon>Pleosporomycetidae</taxon>
        <taxon>Pleosporales</taxon>
        <taxon>Pleosporineae</taxon>
        <taxon>Pleosporaceae</taxon>
        <taxon>Bipolaris</taxon>
    </lineage>
</organism>
<evidence type="ECO:0000259" key="4">
    <source>
        <dbReference type="Pfam" id="PF25000"/>
    </source>
</evidence>